<keyword evidence="1" id="KW-0067">ATP-binding</keyword>
<protein>
    <recommendedName>
        <fullName evidence="2">ATP-grasp domain-containing protein</fullName>
    </recommendedName>
</protein>
<dbReference type="Proteomes" id="UP001595735">
    <property type="component" value="Unassembled WGS sequence"/>
</dbReference>
<keyword evidence="4" id="KW-1185">Reference proteome</keyword>
<sequence>MTDETILIITHKEDYTADYVINKLNQRGIGYYRLNCEDIFKKDFTIESDLFPKVDGKEKFKSVWFRRTKLPELPNTSLYEKNYLYNEFDTLLKNLFVLIDAKWISEPYNIYKAENKLYQLKLAKKIGFQTPNTLVTNSKLDIVNFFYQNSNKLIVKPLSQSIINNENNSLEHIFTNLVNEEHIENLNNFDLTPCIFQQYIEKEVELRITVIGENIFIAGVYSQTDEMSKVDWRKGHLKFHTTTIPKNVEKMCLELVKELNIKFGAIDMIKDKNGNYIFIEINPNGQWVWIENETGLDISNALIDELLC</sequence>
<proteinExistence type="predicted"/>
<dbReference type="EMBL" id="JBHRYO010000002">
    <property type="protein sequence ID" value="MFC3755490.1"/>
    <property type="molecule type" value="Genomic_DNA"/>
</dbReference>
<gene>
    <name evidence="3" type="ORF">ACFONJ_05850</name>
</gene>
<evidence type="ECO:0000259" key="2">
    <source>
        <dbReference type="PROSITE" id="PS50975"/>
    </source>
</evidence>
<dbReference type="Gene3D" id="3.30.470.20">
    <property type="entry name" value="ATP-grasp fold, B domain"/>
    <property type="match status" value="1"/>
</dbReference>
<dbReference type="InterPro" id="IPR013651">
    <property type="entry name" value="ATP-grasp_RimK-type"/>
</dbReference>
<evidence type="ECO:0000313" key="3">
    <source>
        <dbReference type="EMBL" id="MFC3755490.1"/>
    </source>
</evidence>
<dbReference type="RefSeq" id="WP_290301283.1">
    <property type="nucleotide sequence ID" value="NZ_JAUFQR010000001.1"/>
</dbReference>
<feature type="domain" description="ATP-grasp" evidence="2">
    <location>
        <begin position="120"/>
        <end position="307"/>
    </location>
</feature>
<dbReference type="InterPro" id="IPR011761">
    <property type="entry name" value="ATP-grasp"/>
</dbReference>
<name>A0ABV7XUT9_9FLAO</name>
<dbReference type="PANTHER" id="PTHR21621">
    <property type="entry name" value="RIBOSOMAL PROTEIN S6 MODIFICATION PROTEIN"/>
    <property type="match status" value="1"/>
</dbReference>
<reference evidence="4" key="1">
    <citation type="journal article" date="2019" name="Int. J. Syst. Evol. Microbiol.">
        <title>The Global Catalogue of Microorganisms (GCM) 10K type strain sequencing project: providing services to taxonomists for standard genome sequencing and annotation.</title>
        <authorList>
            <consortium name="The Broad Institute Genomics Platform"/>
            <consortium name="The Broad Institute Genome Sequencing Center for Infectious Disease"/>
            <person name="Wu L."/>
            <person name="Ma J."/>
        </authorList>
    </citation>
    <scope>NUCLEOTIDE SEQUENCE [LARGE SCALE GENOMIC DNA]</scope>
    <source>
        <strain evidence="4">CECT 7798</strain>
    </source>
</reference>
<dbReference type="PROSITE" id="PS50975">
    <property type="entry name" value="ATP_GRASP"/>
    <property type="match status" value="1"/>
</dbReference>
<dbReference type="Pfam" id="PF08443">
    <property type="entry name" value="RimK"/>
    <property type="match status" value="1"/>
</dbReference>
<organism evidence="3 4">
    <name type="scientific">Chryseobacterium tructae</name>
    <dbReference type="NCBI Taxonomy" id="1037380"/>
    <lineage>
        <taxon>Bacteria</taxon>
        <taxon>Pseudomonadati</taxon>
        <taxon>Bacteroidota</taxon>
        <taxon>Flavobacteriia</taxon>
        <taxon>Flavobacteriales</taxon>
        <taxon>Weeksellaceae</taxon>
        <taxon>Chryseobacterium group</taxon>
        <taxon>Chryseobacterium</taxon>
    </lineage>
</organism>
<evidence type="ECO:0000256" key="1">
    <source>
        <dbReference type="PROSITE-ProRule" id="PRU00409"/>
    </source>
</evidence>
<comment type="caution">
    <text evidence="3">The sequence shown here is derived from an EMBL/GenBank/DDBJ whole genome shotgun (WGS) entry which is preliminary data.</text>
</comment>
<accession>A0ABV7XUT9</accession>
<dbReference type="SUPFAM" id="SSF56059">
    <property type="entry name" value="Glutathione synthetase ATP-binding domain-like"/>
    <property type="match status" value="1"/>
</dbReference>
<dbReference type="PANTHER" id="PTHR21621:SF0">
    <property type="entry name" value="BETA-CITRYLGLUTAMATE SYNTHASE B-RELATED"/>
    <property type="match status" value="1"/>
</dbReference>
<keyword evidence="1" id="KW-0547">Nucleotide-binding</keyword>
<evidence type="ECO:0000313" key="4">
    <source>
        <dbReference type="Proteomes" id="UP001595735"/>
    </source>
</evidence>